<sequence length="198" mass="23594">MGRKPRQWIPSLFYHVGSRGNRREPLYNDQEDYQIFFYIMKQVYEKHPFELASYCLMTNHYHLQIRSMEVPLSNIIGRINKRYADYFNKKNESSGHLFEKRFFDSVINTEEGMLKISQYIHLNPKNAQIVSSPHDYPYSSYSTILDPQQSHLQKYRMPYLNSSLLLNYFPGVSHEEKVRAYQNYVEGSGACHRPNYVE</sequence>
<protein>
    <submittedName>
        <fullName evidence="2">Transposase</fullName>
    </submittedName>
</protein>
<dbReference type="RefSeq" id="WP_268779946.1">
    <property type="nucleotide sequence ID" value="NZ_JAPRAT010000013.1"/>
</dbReference>
<evidence type="ECO:0000313" key="2">
    <source>
        <dbReference type="EMBL" id="MCZ0703176.1"/>
    </source>
</evidence>
<dbReference type="PANTHER" id="PTHR34322">
    <property type="entry name" value="TRANSPOSASE, Y1_TNP DOMAIN-CONTAINING"/>
    <property type="match status" value="1"/>
</dbReference>
<feature type="domain" description="Transposase IS200-like" evidence="1">
    <location>
        <begin position="9"/>
        <end position="123"/>
    </location>
</feature>
<dbReference type="EMBL" id="JAPRAT010000013">
    <property type="protein sequence ID" value="MCZ0703176.1"/>
    <property type="molecule type" value="Genomic_DNA"/>
</dbReference>
<proteinExistence type="predicted"/>
<dbReference type="GO" id="GO:0003677">
    <property type="term" value="F:DNA binding"/>
    <property type="evidence" value="ECO:0007669"/>
    <property type="project" value="InterPro"/>
</dbReference>
<organism evidence="2 3">
    <name type="scientific">Natronobacillus azotifigens</name>
    <dbReference type="NCBI Taxonomy" id="472978"/>
    <lineage>
        <taxon>Bacteria</taxon>
        <taxon>Bacillati</taxon>
        <taxon>Bacillota</taxon>
        <taxon>Bacilli</taxon>
        <taxon>Bacillales</taxon>
        <taxon>Bacillaceae</taxon>
        <taxon>Natronobacillus</taxon>
    </lineage>
</organism>
<comment type="caution">
    <text evidence="2">The sequence shown here is derived from an EMBL/GenBank/DDBJ whole genome shotgun (WGS) entry which is preliminary data.</text>
</comment>
<dbReference type="Pfam" id="PF01797">
    <property type="entry name" value="Y1_Tnp"/>
    <property type="match status" value="1"/>
</dbReference>
<gene>
    <name evidence="2" type="ORF">OWO01_08125</name>
</gene>
<accession>A0A9J6RBW1</accession>
<evidence type="ECO:0000259" key="1">
    <source>
        <dbReference type="SMART" id="SM01321"/>
    </source>
</evidence>
<dbReference type="PANTHER" id="PTHR34322:SF2">
    <property type="entry name" value="TRANSPOSASE IS200-LIKE DOMAIN-CONTAINING PROTEIN"/>
    <property type="match status" value="1"/>
</dbReference>
<dbReference type="GO" id="GO:0006313">
    <property type="term" value="P:DNA transposition"/>
    <property type="evidence" value="ECO:0007669"/>
    <property type="project" value="InterPro"/>
</dbReference>
<dbReference type="Proteomes" id="UP001084197">
    <property type="component" value="Unassembled WGS sequence"/>
</dbReference>
<name>A0A9J6RBW1_9BACI</name>
<dbReference type="GO" id="GO:0004803">
    <property type="term" value="F:transposase activity"/>
    <property type="evidence" value="ECO:0007669"/>
    <property type="project" value="InterPro"/>
</dbReference>
<keyword evidence="3" id="KW-1185">Reference proteome</keyword>
<dbReference type="SUPFAM" id="SSF143422">
    <property type="entry name" value="Transposase IS200-like"/>
    <property type="match status" value="1"/>
</dbReference>
<reference evidence="2" key="1">
    <citation type="submission" date="2022-11" db="EMBL/GenBank/DDBJ databases">
        <title>WGS of Natronobacillus azotifigens 24KS-1, an anaerobic diazotrophic haloalkaliphile from soda-rich habitats.</title>
        <authorList>
            <person name="Sorokin D.Y."/>
            <person name="Merkel A.Y."/>
        </authorList>
    </citation>
    <scope>NUCLEOTIDE SEQUENCE</scope>
    <source>
        <strain evidence="2">24KS-1</strain>
    </source>
</reference>
<dbReference type="SMART" id="SM01321">
    <property type="entry name" value="Y1_Tnp"/>
    <property type="match status" value="1"/>
</dbReference>
<dbReference type="InterPro" id="IPR036515">
    <property type="entry name" value="Transposase_17_sf"/>
</dbReference>
<dbReference type="Gene3D" id="3.30.70.1290">
    <property type="entry name" value="Transposase IS200-like"/>
    <property type="match status" value="1"/>
</dbReference>
<dbReference type="AlphaFoldDB" id="A0A9J6RBW1"/>
<dbReference type="InterPro" id="IPR002686">
    <property type="entry name" value="Transposase_17"/>
</dbReference>
<evidence type="ECO:0000313" key="3">
    <source>
        <dbReference type="Proteomes" id="UP001084197"/>
    </source>
</evidence>